<dbReference type="AlphaFoldDB" id="A0A0B7H2H4"/>
<dbReference type="InterPro" id="IPR036025">
    <property type="entry name" value="RtcB-like_sf"/>
</dbReference>
<dbReference type="Proteomes" id="UP000042527">
    <property type="component" value="Unassembled WGS sequence"/>
</dbReference>
<dbReference type="EMBL" id="CDNC01000051">
    <property type="protein sequence ID" value="CEM63445.1"/>
    <property type="molecule type" value="Genomic_DNA"/>
</dbReference>
<accession>A0A0B7H2H4</accession>
<evidence type="ECO:0000313" key="2">
    <source>
        <dbReference type="Proteomes" id="UP000042527"/>
    </source>
</evidence>
<name>A0A0B7H2H4_TREPH</name>
<gene>
    <name evidence="1" type="ORF">TPHV1_90074</name>
</gene>
<reference evidence="2" key="1">
    <citation type="submission" date="2015-01" db="EMBL/GenBank/DDBJ databases">
        <authorList>
            <person name="Manzoor Shahid"/>
            <person name="Zubair Saima"/>
        </authorList>
    </citation>
    <scope>NUCLEOTIDE SEQUENCE [LARGE SCALE GENOMIC DNA]</scope>
    <source>
        <strain evidence="2">V1</strain>
    </source>
</reference>
<dbReference type="SUPFAM" id="SSF103365">
    <property type="entry name" value="Hypothetical protein PH1602"/>
    <property type="match status" value="1"/>
</dbReference>
<proteinExistence type="predicted"/>
<keyword evidence="2" id="KW-1185">Reference proteome</keyword>
<dbReference type="GO" id="GO:0006396">
    <property type="term" value="P:RNA processing"/>
    <property type="evidence" value="ECO:0007669"/>
    <property type="project" value="InterPro"/>
</dbReference>
<protein>
    <submittedName>
        <fullName evidence="1">Uncharacterized protein</fullName>
    </submittedName>
</protein>
<sequence length="59" mass="7090">MRIPLNLELPNELAYLFGEYTNNYLHDMAIPQDFASENRKTMREIILEKMNFTQRRDAL</sequence>
<organism evidence="1 2">
    <name type="scientific">Treponema phagedenis</name>
    <dbReference type="NCBI Taxonomy" id="162"/>
    <lineage>
        <taxon>Bacteria</taxon>
        <taxon>Pseudomonadati</taxon>
        <taxon>Spirochaetota</taxon>
        <taxon>Spirochaetia</taxon>
        <taxon>Spirochaetales</taxon>
        <taxon>Treponemataceae</taxon>
        <taxon>Treponema</taxon>
    </lineage>
</organism>
<evidence type="ECO:0000313" key="1">
    <source>
        <dbReference type="EMBL" id="CEM63445.1"/>
    </source>
</evidence>